<reference evidence="3 4" key="1">
    <citation type="journal article" date="2010" name="Int. J. Syst. Evol. Microbiol.">
        <title>Vagococcus penaei sp. nov., isolated from spoilage microbiota of cooked shrimp (Penaeus vannamei).</title>
        <authorList>
            <person name="Jaffres E."/>
            <person name="Prevost H."/>
            <person name="Rossero A."/>
            <person name="Joffraud J.J."/>
            <person name="Dousset X."/>
        </authorList>
    </citation>
    <scope>NUCLEOTIDE SEQUENCE [LARGE SCALE GENOMIC DNA]</scope>
    <source>
        <strain evidence="3 4">CD276</strain>
    </source>
</reference>
<dbReference type="NCBIfam" id="TIGR00426">
    <property type="entry name" value="competence protein ComEA helix-hairpin-helix repeat region"/>
    <property type="match status" value="1"/>
</dbReference>
<dbReference type="SUPFAM" id="SSF47781">
    <property type="entry name" value="RuvA domain 2-like"/>
    <property type="match status" value="1"/>
</dbReference>
<dbReference type="Gene3D" id="1.10.150.280">
    <property type="entry name" value="AF1531-like domain"/>
    <property type="match status" value="1"/>
</dbReference>
<evidence type="ECO:0000313" key="3">
    <source>
        <dbReference type="EMBL" id="AQP53234.1"/>
    </source>
</evidence>
<keyword evidence="4" id="KW-1185">Reference proteome</keyword>
<dbReference type="InterPro" id="IPR019554">
    <property type="entry name" value="Soluble_ligand-bd"/>
</dbReference>
<dbReference type="Pfam" id="PF12836">
    <property type="entry name" value="HHH_3"/>
    <property type="match status" value="1"/>
</dbReference>
<dbReference type="GO" id="GO:0015628">
    <property type="term" value="P:protein secretion by the type II secretion system"/>
    <property type="evidence" value="ECO:0007669"/>
    <property type="project" value="TreeGrafter"/>
</dbReference>
<keyword evidence="1" id="KW-0472">Membrane</keyword>
<dbReference type="PANTHER" id="PTHR21180:SF32">
    <property type="entry name" value="ENDONUCLEASE_EXONUCLEASE_PHOSPHATASE FAMILY DOMAIN-CONTAINING PROTEIN 1"/>
    <property type="match status" value="1"/>
</dbReference>
<dbReference type="GO" id="GO:0003677">
    <property type="term" value="F:DNA binding"/>
    <property type="evidence" value="ECO:0007669"/>
    <property type="project" value="InterPro"/>
</dbReference>
<dbReference type="STRING" id="633807.BW732_02620"/>
<proteinExistence type="predicted"/>
<dbReference type="InterPro" id="IPR004509">
    <property type="entry name" value="Competence_ComEA_HhH"/>
</dbReference>
<dbReference type="EMBL" id="CP019609">
    <property type="protein sequence ID" value="AQP53234.1"/>
    <property type="molecule type" value="Genomic_DNA"/>
</dbReference>
<dbReference type="InterPro" id="IPR051675">
    <property type="entry name" value="Endo/Exo/Phosphatase_dom_1"/>
</dbReference>
<dbReference type="Pfam" id="PF10531">
    <property type="entry name" value="SLBB"/>
    <property type="match status" value="1"/>
</dbReference>
<protein>
    <recommendedName>
        <fullName evidence="2">Helix-hairpin-helix DNA-binding motif class 1 domain-containing protein</fullName>
    </recommendedName>
</protein>
<evidence type="ECO:0000313" key="4">
    <source>
        <dbReference type="Proteomes" id="UP000188246"/>
    </source>
</evidence>
<dbReference type="InterPro" id="IPR003583">
    <property type="entry name" value="Hlx-hairpin-Hlx_DNA-bd_motif"/>
</dbReference>
<dbReference type="GO" id="GO:0015627">
    <property type="term" value="C:type II protein secretion system complex"/>
    <property type="evidence" value="ECO:0007669"/>
    <property type="project" value="TreeGrafter"/>
</dbReference>
<sequence length="227" mass="25307">MLVSAKTKTKKRQYLRYVKLISGLIIILAIMITFFFSKKITNHPEESNHELNQLLVGSSQSSQKKAEITKNRVVEQQSDKLWMVDIKGAVKKAGVYQVSDTMRVHDVIQLAGGETDDADMNQINNAEKVSDQMVIYVPKKGETISEITQRVPSKITNNAGSQEMGKVNLNTASLQDLMTLKGVGQKKAEAIIEYRETNNGFQTIEDLKKVKGIGEKTFESLAESVTI</sequence>
<feature type="transmembrane region" description="Helical" evidence="1">
    <location>
        <begin position="20"/>
        <end position="37"/>
    </location>
</feature>
<dbReference type="GO" id="GO:0006281">
    <property type="term" value="P:DNA repair"/>
    <property type="evidence" value="ECO:0007669"/>
    <property type="project" value="InterPro"/>
</dbReference>
<dbReference type="KEGG" id="vpi:BW732_02620"/>
<evidence type="ECO:0000256" key="1">
    <source>
        <dbReference type="SAM" id="Phobius"/>
    </source>
</evidence>
<feature type="domain" description="Helix-hairpin-helix DNA-binding motif class 1" evidence="2">
    <location>
        <begin position="175"/>
        <end position="194"/>
    </location>
</feature>
<dbReference type="SMART" id="SM00278">
    <property type="entry name" value="HhH1"/>
    <property type="match status" value="2"/>
</dbReference>
<dbReference type="Proteomes" id="UP000188246">
    <property type="component" value="Chromosome"/>
</dbReference>
<keyword evidence="1" id="KW-1133">Transmembrane helix</keyword>
<dbReference type="InterPro" id="IPR010994">
    <property type="entry name" value="RuvA_2-like"/>
</dbReference>
<keyword evidence="1" id="KW-0812">Transmembrane</keyword>
<organism evidence="3 4">
    <name type="scientific">Vagococcus penaei</name>
    <dbReference type="NCBI Taxonomy" id="633807"/>
    <lineage>
        <taxon>Bacteria</taxon>
        <taxon>Bacillati</taxon>
        <taxon>Bacillota</taxon>
        <taxon>Bacilli</taxon>
        <taxon>Lactobacillales</taxon>
        <taxon>Enterococcaceae</taxon>
        <taxon>Vagococcus</taxon>
    </lineage>
</organism>
<evidence type="ECO:0000259" key="2">
    <source>
        <dbReference type="SMART" id="SM00278"/>
    </source>
</evidence>
<accession>A0A1Q2D4A6</accession>
<dbReference type="PANTHER" id="PTHR21180">
    <property type="entry name" value="ENDONUCLEASE/EXONUCLEASE/PHOSPHATASE FAMILY DOMAIN-CONTAINING PROTEIN 1"/>
    <property type="match status" value="1"/>
</dbReference>
<name>A0A1Q2D4A6_9ENTE</name>
<feature type="domain" description="Helix-hairpin-helix DNA-binding motif class 1" evidence="2">
    <location>
        <begin position="205"/>
        <end position="224"/>
    </location>
</feature>
<gene>
    <name evidence="3" type="ORF">BW732_02620</name>
</gene>
<dbReference type="AlphaFoldDB" id="A0A1Q2D4A6"/>